<dbReference type="SUPFAM" id="SSF48264">
    <property type="entry name" value="Cytochrome P450"/>
    <property type="match status" value="1"/>
</dbReference>
<evidence type="ECO:0000256" key="4">
    <source>
        <dbReference type="ARBA" id="ARBA00023002"/>
    </source>
</evidence>
<comment type="caution">
    <text evidence="9">The sequence shown here is derived from an EMBL/GenBank/DDBJ whole genome shotgun (WGS) entry which is preliminary data.</text>
</comment>
<dbReference type="PRINTS" id="PR00463">
    <property type="entry name" value="EP450I"/>
</dbReference>
<evidence type="ECO:0000313" key="10">
    <source>
        <dbReference type="Proteomes" id="UP001201812"/>
    </source>
</evidence>
<dbReference type="FunFam" id="1.10.630.10:FF:000036">
    <property type="entry name" value="CYtochrome P450 family"/>
    <property type="match status" value="1"/>
</dbReference>
<gene>
    <name evidence="9" type="ORF">DdX_12893</name>
</gene>
<dbReference type="InterPro" id="IPR002401">
    <property type="entry name" value="Cyt_P450_E_grp-I"/>
</dbReference>
<evidence type="ECO:0000256" key="1">
    <source>
        <dbReference type="ARBA" id="ARBA00001971"/>
    </source>
</evidence>
<proteinExistence type="inferred from homology"/>
<dbReference type="GO" id="GO:0005737">
    <property type="term" value="C:cytoplasm"/>
    <property type="evidence" value="ECO:0007669"/>
    <property type="project" value="TreeGrafter"/>
</dbReference>
<keyword evidence="4 8" id="KW-0560">Oxidoreductase</keyword>
<comment type="cofactor">
    <cofactor evidence="1 7">
        <name>heme</name>
        <dbReference type="ChEBI" id="CHEBI:30413"/>
    </cofactor>
</comment>
<evidence type="ECO:0000256" key="3">
    <source>
        <dbReference type="ARBA" id="ARBA00022723"/>
    </source>
</evidence>
<keyword evidence="6 8" id="KW-0503">Monooxygenase</keyword>
<dbReference type="Gene3D" id="1.10.630.10">
    <property type="entry name" value="Cytochrome P450"/>
    <property type="match status" value="1"/>
</dbReference>
<dbReference type="AlphaFoldDB" id="A0AAD4MZW6"/>
<dbReference type="PRINTS" id="PR00385">
    <property type="entry name" value="P450"/>
</dbReference>
<dbReference type="PROSITE" id="PS00086">
    <property type="entry name" value="CYTOCHROME_P450"/>
    <property type="match status" value="1"/>
</dbReference>
<dbReference type="PANTHER" id="PTHR24300">
    <property type="entry name" value="CYTOCHROME P450 508A4-RELATED"/>
    <property type="match status" value="1"/>
</dbReference>
<dbReference type="PANTHER" id="PTHR24300:SF375">
    <property type="entry name" value="CYTOCHROME P450 FAMILY"/>
    <property type="match status" value="1"/>
</dbReference>
<organism evidence="9 10">
    <name type="scientific">Ditylenchus destructor</name>
    <dbReference type="NCBI Taxonomy" id="166010"/>
    <lineage>
        <taxon>Eukaryota</taxon>
        <taxon>Metazoa</taxon>
        <taxon>Ecdysozoa</taxon>
        <taxon>Nematoda</taxon>
        <taxon>Chromadorea</taxon>
        <taxon>Rhabditida</taxon>
        <taxon>Tylenchina</taxon>
        <taxon>Tylenchomorpha</taxon>
        <taxon>Sphaerularioidea</taxon>
        <taxon>Anguinidae</taxon>
        <taxon>Anguininae</taxon>
        <taxon>Ditylenchus</taxon>
    </lineage>
</organism>
<evidence type="ECO:0000256" key="6">
    <source>
        <dbReference type="ARBA" id="ARBA00023033"/>
    </source>
</evidence>
<dbReference type="EMBL" id="JAKKPZ010000046">
    <property type="protein sequence ID" value="KAI1706683.1"/>
    <property type="molecule type" value="Genomic_DNA"/>
</dbReference>
<dbReference type="InterPro" id="IPR001128">
    <property type="entry name" value="Cyt_P450"/>
</dbReference>
<evidence type="ECO:0000256" key="7">
    <source>
        <dbReference type="PIRSR" id="PIRSR602401-1"/>
    </source>
</evidence>
<evidence type="ECO:0000256" key="2">
    <source>
        <dbReference type="ARBA" id="ARBA00010617"/>
    </source>
</evidence>
<reference evidence="9" key="1">
    <citation type="submission" date="2022-01" db="EMBL/GenBank/DDBJ databases">
        <title>Genome Sequence Resource for Two Populations of Ditylenchus destructor, the Migratory Endoparasitic Phytonematode.</title>
        <authorList>
            <person name="Zhang H."/>
            <person name="Lin R."/>
            <person name="Xie B."/>
        </authorList>
    </citation>
    <scope>NUCLEOTIDE SEQUENCE</scope>
    <source>
        <strain evidence="9">BazhouSP</strain>
    </source>
</reference>
<dbReference type="CDD" id="cd20617">
    <property type="entry name" value="CYP1_2-like"/>
    <property type="match status" value="1"/>
</dbReference>
<dbReference type="GO" id="GO:0006082">
    <property type="term" value="P:organic acid metabolic process"/>
    <property type="evidence" value="ECO:0007669"/>
    <property type="project" value="TreeGrafter"/>
</dbReference>
<dbReference type="Pfam" id="PF00067">
    <property type="entry name" value="p450"/>
    <property type="match status" value="1"/>
</dbReference>
<accession>A0AAD4MZW6</accession>
<dbReference type="InterPro" id="IPR017972">
    <property type="entry name" value="Cyt_P450_CS"/>
</dbReference>
<keyword evidence="3 7" id="KW-0479">Metal-binding</keyword>
<protein>
    <submittedName>
        <fullName evidence="9">Cytochrome p450 domain-containing protein</fullName>
    </submittedName>
</protein>
<keyword evidence="10" id="KW-1185">Reference proteome</keyword>
<dbReference type="GO" id="GO:0020037">
    <property type="term" value="F:heme binding"/>
    <property type="evidence" value="ECO:0007669"/>
    <property type="project" value="InterPro"/>
</dbReference>
<dbReference type="InterPro" id="IPR050182">
    <property type="entry name" value="Cytochrome_P450_fam2"/>
</dbReference>
<dbReference type="GO" id="GO:0016712">
    <property type="term" value="F:oxidoreductase activity, acting on paired donors, with incorporation or reduction of molecular oxygen, reduced flavin or flavoprotein as one donor, and incorporation of one atom of oxygen"/>
    <property type="evidence" value="ECO:0007669"/>
    <property type="project" value="TreeGrafter"/>
</dbReference>
<evidence type="ECO:0000256" key="8">
    <source>
        <dbReference type="RuleBase" id="RU000461"/>
    </source>
</evidence>
<sequence>MLILLFFVFGTTVIFYNFYWKRRNLPPGPTPLPILGNVLTIARLKPGYDAFIQWNKQYGPVYTYWIAETPIVAITDYRTIKETFIQDGDTYAGRDLFNEHMKLMRGGTINGIILTEGEEWRENRRFALQALREYGMGKPEVESKILAETDYLIDVLKKEIASGIQEHDVIRWIDLGVGSVINQMLFGYRFSGGHEEEFETLKKILDEVMGEFANPISATVTMCPPLRKLPIFATAFERLSRHNGENAKFMKAQIEEYAKKFEAEGSAYTKDALPFVGTYLRAKQSAKGKNDENSILFRDDALLHFCSDLWNAGQETTSTTLSFAILYLLLDVDVQSKMKLELDMVVGSDEKVTAAHKSRLPYTNAVVNEVLRVSNLLPQNLYHRTMRDVELNGYKLPKSTNVVPQICCVLLDEKIFPEPNRFNPERFLDENGQLMKVEELVPFSAGKRICLGESLARMELFLFVANIFHTFKIRPADSLNPPSSEKVPGFTVRTKPYKVRLELRHSQSYSEKNIF</sequence>
<comment type="similarity">
    <text evidence="2 8">Belongs to the cytochrome P450 family.</text>
</comment>
<dbReference type="Proteomes" id="UP001201812">
    <property type="component" value="Unassembled WGS sequence"/>
</dbReference>
<keyword evidence="5 7" id="KW-0408">Iron</keyword>
<evidence type="ECO:0000256" key="5">
    <source>
        <dbReference type="ARBA" id="ARBA00023004"/>
    </source>
</evidence>
<evidence type="ECO:0000313" key="9">
    <source>
        <dbReference type="EMBL" id="KAI1706683.1"/>
    </source>
</evidence>
<feature type="binding site" description="axial binding residue" evidence="7">
    <location>
        <position position="450"/>
    </location>
    <ligand>
        <name>heme</name>
        <dbReference type="ChEBI" id="CHEBI:30413"/>
    </ligand>
    <ligandPart>
        <name>Fe</name>
        <dbReference type="ChEBI" id="CHEBI:18248"/>
    </ligandPart>
</feature>
<dbReference type="GO" id="GO:0005506">
    <property type="term" value="F:iron ion binding"/>
    <property type="evidence" value="ECO:0007669"/>
    <property type="project" value="InterPro"/>
</dbReference>
<name>A0AAD4MZW6_9BILA</name>
<dbReference type="GO" id="GO:0006805">
    <property type="term" value="P:xenobiotic metabolic process"/>
    <property type="evidence" value="ECO:0007669"/>
    <property type="project" value="TreeGrafter"/>
</dbReference>
<dbReference type="InterPro" id="IPR036396">
    <property type="entry name" value="Cyt_P450_sf"/>
</dbReference>
<keyword evidence="7 8" id="KW-0349">Heme</keyword>